<keyword evidence="3" id="KW-1185">Reference proteome</keyword>
<name>A0ABR6L317_9HYPH</name>
<comment type="caution">
    <text evidence="2">The sequence shown here is derived from an EMBL/GenBank/DDBJ whole genome shotgun (WGS) entry which is preliminary data.</text>
</comment>
<protein>
    <submittedName>
        <fullName evidence="2">Uncharacterized protein</fullName>
    </submittedName>
</protein>
<dbReference type="EMBL" id="JACHOT010000002">
    <property type="protein sequence ID" value="MBB4650579.1"/>
    <property type="molecule type" value="Genomic_DNA"/>
</dbReference>
<organism evidence="2 3">
    <name type="scientific">Aminobacter niigataensis</name>
    <dbReference type="NCBI Taxonomy" id="83265"/>
    <lineage>
        <taxon>Bacteria</taxon>
        <taxon>Pseudomonadati</taxon>
        <taxon>Pseudomonadota</taxon>
        <taxon>Alphaproteobacteria</taxon>
        <taxon>Hyphomicrobiales</taxon>
        <taxon>Phyllobacteriaceae</taxon>
        <taxon>Aminobacter</taxon>
    </lineage>
</organism>
<evidence type="ECO:0000256" key="1">
    <source>
        <dbReference type="SAM" id="MobiDB-lite"/>
    </source>
</evidence>
<gene>
    <name evidence="2" type="ORF">GGQ99_002334</name>
</gene>
<dbReference type="Proteomes" id="UP000539538">
    <property type="component" value="Unassembled WGS sequence"/>
</dbReference>
<accession>A0ABR6L317</accession>
<proteinExistence type="predicted"/>
<feature type="compositionally biased region" description="Basic and acidic residues" evidence="1">
    <location>
        <begin position="1"/>
        <end position="11"/>
    </location>
</feature>
<evidence type="ECO:0000313" key="3">
    <source>
        <dbReference type="Proteomes" id="UP000539538"/>
    </source>
</evidence>
<evidence type="ECO:0000313" key="2">
    <source>
        <dbReference type="EMBL" id="MBB4650579.1"/>
    </source>
</evidence>
<reference evidence="2 3" key="1">
    <citation type="submission" date="2020-08" db="EMBL/GenBank/DDBJ databases">
        <title>Genomic Encyclopedia of Type Strains, Phase IV (KMG-IV): sequencing the most valuable type-strain genomes for metagenomic binning, comparative biology and taxonomic classification.</title>
        <authorList>
            <person name="Goeker M."/>
        </authorList>
    </citation>
    <scope>NUCLEOTIDE SEQUENCE [LARGE SCALE GENOMIC DNA]</scope>
    <source>
        <strain evidence="2 3">DSM 7050</strain>
    </source>
</reference>
<feature type="region of interest" description="Disordered" evidence="1">
    <location>
        <begin position="1"/>
        <end position="23"/>
    </location>
</feature>
<feature type="region of interest" description="Disordered" evidence="1">
    <location>
        <begin position="88"/>
        <end position="111"/>
    </location>
</feature>
<sequence length="111" mass="12282">MAERTESEQAESKPVAAMADHSSIRERAEHLGLPTDIAARLDAVIRDILVNEGLVAAQDALFLAQTILGLMEPKFATGRDLFARFGRDGPPSKLAIEPPREEPYVPYRLQR</sequence>
<dbReference type="RefSeq" id="WP_183262633.1">
    <property type="nucleotide sequence ID" value="NZ_BAAAVZ010000002.1"/>
</dbReference>